<reference evidence="1" key="1">
    <citation type="submission" date="2014-11" db="EMBL/GenBank/DDBJ databases">
        <authorList>
            <person name="Amaro Gonzalez C."/>
        </authorList>
    </citation>
    <scope>NUCLEOTIDE SEQUENCE</scope>
</reference>
<evidence type="ECO:0000313" key="1">
    <source>
        <dbReference type="EMBL" id="JAH56198.1"/>
    </source>
</evidence>
<proteinExistence type="predicted"/>
<name>A0A0E9TTX9_ANGAN</name>
<organism evidence="1">
    <name type="scientific">Anguilla anguilla</name>
    <name type="common">European freshwater eel</name>
    <name type="synonym">Muraena anguilla</name>
    <dbReference type="NCBI Taxonomy" id="7936"/>
    <lineage>
        <taxon>Eukaryota</taxon>
        <taxon>Metazoa</taxon>
        <taxon>Chordata</taxon>
        <taxon>Craniata</taxon>
        <taxon>Vertebrata</taxon>
        <taxon>Euteleostomi</taxon>
        <taxon>Actinopterygii</taxon>
        <taxon>Neopterygii</taxon>
        <taxon>Teleostei</taxon>
        <taxon>Anguilliformes</taxon>
        <taxon>Anguillidae</taxon>
        <taxon>Anguilla</taxon>
    </lineage>
</organism>
<dbReference type="AlphaFoldDB" id="A0A0E9TTX9"/>
<sequence>MSRSGRFLKFSHYSAISIKNKFVM</sequence>
<accession>A0A0E9TTX9</accession>
<dbReference type="EMBL" id="GBXM01052379">
    <property type="protein sequence ID" value="JAH56198.1"/>
    <property type="molecule type" value="Transcribed_RNA"/>
</dbReference>
<protein>
    <submittedName>
        <fullName evidence="1">Uncharacterized protein</fullName>
    </submittedName>
</protein>
<reference evidence="1" key="2">
    <citation type="journal article" date="2015" name="Fish Shellfish Immunol.">
        <title>Early steps in the European eel (Anguilla anguilla)-Vibrio vulnificus interaction in the gills: Role of the RtxA13 toxin.</title>
        <authorList>
            <person name="Callol A."/>
            <person name="Pajuelo D."/>
            <person name="Ebbesson L."/>
            <person name="Teles M."/>
            <person name="MacKenzie S."/>
            <person name="Amaro C."/>
        </authorList>
    </citation>
    <scope>NUCLEOTIDE SEQUENCE</scope>
</reference>